<feature type="compositionally biased region" description="Gly residues" evidence="6">
    <location>
        <begin position="485"/>
        <end position="495"/>
    </location>
</feature>
<dbReference type="PROSITE" id="PS51194">
    <property type="entry name" value="HELICASE_CTER"/>
    <property type="match status" value="1"/>
</dbReference>
<dbReference type="AlphaFoldDB" id="A0A915C9Q9"/>
<feature type="compositionally biased region" description="Gly residues" evidence="6">
    <location>
        <begin position="1"/>
        <end position="26"/>
    </location>
</feature>
<dbReference type="PANTHER" id="PTHR47958">
    <property type="entry name" value="ATP-DEPENDENT RNA HELICASE DBP3"/>
    <property type="match status" value="1"/>
</dbReference>
<dbReference type="GO" id="GO:0016787">
    <property type="term" value="F:hydrolase activity"/>
    <property type="evidence" value="ECO:0007669"/>
    <property type="project" value="UniProtKB-KW"/>
</dbReference>
<feature type="region of interest" description="Disordered" evidence="6">
    <location>
        <begin position="984"/>
        <end position="1055"/>
    </location>
</feature>
<dbReference type="GO" id="GO:0003724">
    <property type="term" value="F:RNA helicase activity"/>
    <property type="evidence" value="ECO:0007669"/>
    <property type="project" value="UniProtKB-EC"/>
</dbReference>
<feature type="domain" description="Helicase C-terminal" evidence="8">
    <location>
        <begin position="824"/>
        <end position="978"/>
    </location>
</feature>
<keyword evidence="4" id="KW-0347">Helicase</keyword>
<dbReference type="GO" id="GO:0043186">
    <property type="term" value="C:P granule"/>
    <property type="evidence" value="ECO:0007669"/>
    <property type="project" value="UniProtKB-ARBA"/>
</dbReference>
<keyword evidence="2" id="KW-0547">Nucleotide-binding</keyword>
<dbReference type="EC" id="3.6.4.13" evidence="1"/>
<feature type="compositionally biased region" description="Basic and acidic residues" evidence="6">
    <location>
        <begin position="128"/>
        <end position="155"/>
    </location>
</feature>
<feature type="compositionally biased region" description="Basic and acidic residues" evidence="6">
    <location>
        <begin position="76"/>
        <end position="86"/>
    </location>
</feature>
<dbReference type="Pfam" id="PF00271">
    <property type="entry name" value="Helicase_C"/>
    <property type="match status" value="1"/>
</dbReference>
<evidence type="ECO:0000256" key="3">
    <source>
        <dbReference type="ARBA" id="ARBA00022801"/>
    </source>
</evidence>
<keyword evidence="9" id="KW-1185">Reference proteome</keyword>
<feature type="compositionally biased region" description="Gly residues" evidence="6">
    <location>
        <begin position="174"/>
        <end position="192"/>
    </location>
</feature>
<accession>A0A915C9Q9</accession>
<dbReference type="PROSITE" id="PS51192">
    <property type="entry name" value="HELICASE_ATP_BIND_1"/>
    <property type="match status" value="1"/>
</dbReference>
<name>A0A915C9Q9_PARUN</name>
<evidence type="ECO:0000256" key="6">
    <source>
        <dbReference type="SAM" id="MobiDB-lite"/>
    </source>
</evidence>
<dbReference type="InterPro" id="IPR011545">
    <property type="entry name" value="DEAD/DEAH_box_helicase_dom"/>
</dbReference>
<feature type="domain" description="Helicase ATP-binding" evidence="7">
    <location>
        <begin position="618"/>
        <end position="799"/>
    </location>
</feature>
<evidence type="ECO:0000313" key="9">
    <source>
        <dbReference type="Proteomes" id="UP000887569"/>
    </source>
</evidence>
<evidence type="ECO:0000313" key="12">
    <source>
        <dbReference type="WBParaSite" id="PgR110_g001_t03"/>
    </source>
</evidence>
<dbReference type="InterPro" id="IPR001650">
    <property type="entry name" value="Helicase_C-like"/>
</dbReference>
<evidence type="ECO:0000256" key="5">
    <source>
        <dbReference type="ARBA" id="ARBA00022840"/>
    </source>
</evidence>
<feature type="compositionally biased region" description="Basic and acidic residues" evidence="6">
    <location>
        <begin position="435"/>
        <end position="444"/>
    </location>
</feature>
<feature type="compositionally biased region" description="Basic and acidic residues" evidence="6">
    <location>
        <begin position="93"/>
        <end position="120"/>
    </location>
</feature>
<dbReference type="GO" id="GO:0005524">
    <property type="term" value="F:ATP binding"/>
    <property type="evidence" value="ECO:0007669"/>
    <property type="project" value="UniProtKB-KW"/>
</dbReference>
<keyword evidence="3" id="KW-0378">Hydrolase</keyword>
<feature type="compositionally biased region" description="Gly residues" evidence="6">
    <location>
        <begin position="998"/>
        <end position="1017"/>
    </location>
</feature>
<dbReference type="WBParaSite" id="PgR110_g001_t01">
    <property type="protein sequence ID" value="PgR110_g001_t01"/>
    <property type="gene ID" value="PgR110_g001"/>
</dbReference>
<organism evidence="9 12">
    <name type="scientific">Parascaris univalens</name>
    <name type="common">Nematode worm</name>
    <dbReference type="NCBI Taxonomy" id="6257"/>
    <lineage>
        <taxon>Eukaryota</taxon>
        <taxon>Metazoa</taxon>
        <taxon>Ecdysozoa</taxon>
        <taxon>Nematoda</taxon>
        <taxon>Chromadorea</taxon>
        <taxon>Rhabditida</taxon>
        <taxon>Spirurina</taxon>
        <taxon>Ascaridomorpha</taxon>
        <taxon>Ascaridoidea</taxon>
        <taxon>Ascarididae</taxon>
        <taxon>Parascaris</taxon>
    </lineage>
</organism>
<dbReference type="InterPro" id="IPR014001">
    <property type="entry name" value="Helicase_ATP-bd"/>
</dbReference>
<dbReference type="GO" id="GO:0003676">
    <property type="term" value="F:nucleic acid binding"/>
    <property type="evidence" value="ECO:0007669"/>
    <property type="project" value="InterPro"/>
</dbReference>
<dbReference type="PROSITE" id="PS00039">
    <property type="entry name" value="DEAD_ATP_HELICASE"/>
    <property type="match status" value="1"/>
</dbReference>
<dbReference type="WBParaSite" id="PgR110_g001_t03">
    <property type="protein sequence ID" value="PgR110_g001_t03"/>
    <property type="gene ID" value="PgR110_g001"/>
</dbReference>
<feature type="compositionally biased region" description="Basic and acidic residues" evidence="6">
    <location>
        <begin position="247"/>
        <end position="260"/>
    </location>
</feature>
<dbReference type="WBParaSite" id="PgR110_g001_t02">
    <property type="protein sequence ID" value="PgR110_g001_t02"/>
    <property type="gene ID" value="PgR110_g001"/>
</dbReference>
<reference evidence="10 11" key="1">
    <citation type="submission" date="2022-11" db="UniProtKB">
        <authorList>
            <consortium name="WormBaseParasite"/>
        </authorList>
    </citation>
    <scope>IDENTIFICATION</scope>
</reference>
<feature type="compositionally biased region" description="Basic and acidic residues" evidence="6">
    <location>
        <begin position="269"/>
        <end position="290"/>
    </location>
</feature>
<evidence type="ECO:0000313" key="10">
    <source>
        <dbReference type="WBParaSite" id="PgR110_g001_t01"/>
    </source>
</evidence>
<evidence type="ECO:0000256" key="2">
    <source>
        <dbReference type="ARBA" id="ARBA00022741"/>
    </source>
</evidence>
<dbReference type="SMART" id="SM00487">
    <property type="entry name" value="DEXDc"/>
    <property type="match status" value="1"/>
</dbReference>
<sequence>MGTNGGFGRGSGYGNSKGASGGGGFAGSFDRGRFNRGEEIREDRANDGFSDGRGRGFGVSSGGSRKISVEENSDQEEPRGFRKFDGRLTGSNKRSDSRPEDYNGHTDGYRAFRNEAKDGADDVFSSSYRDERKWGGSDDPSGRKGFMRESSEFRGRGGRSSRGGRFVDANEGGFRNGGTGGFSSGSGRGFDNGGRRSFERGADIRSGEGGEFRGGGERDGELLSDDERFGDSGERRVSVNRGGGFRSNDRSVFTDRRERFGGGSGFRDGNSRDGGFHDVGERSRFNESGKFDTGGEEVSGFGANRRSRKGMEERRQFTESGGFQGDGRERSSRFNENGGFRSGNKGRIDESGGFQNNGEGRSKFSESARFKGGGEERQQFSETGGFRDVGGQRPKLATSGRLGSDNGTEGRRSRRLSGGFDSRIAGGGFRSRSAFRGDRPRRDGTGFNDGEESGRFSESRGFASRSGAFGDDGDVRGFSGTAALGSGGFGSGFESGRGFRRNERNAGGAREFRNPDSGRRGRNGDDRYGRDDKVIDALRARPSYVPEDRPLEEMYEEDASNAKYEVGDLDMEVTITGLKGPVIQKLHDWKSANFEPLLLKNVEKCSYAIPRRIQAAVIPLIMNGCDLFGHAETGSGKTLAFILPIVDGIMKKGVPENTLNAPIALIVAPTRELVSQLYNQTRKITEGTGVTVAQCYGRTDIAKCLADIRKGCNILFATPGRLMDFVSKGRVNVRNIRYFVLDEADRMLNVDGFRSNMLDLTETQDFPTSERRQTMLFSATFDAEVQQFARQLLKSEFAFVSNGKTTSANPRVQQNFIQVSKPEKLNKLCELLEEEQAENGEVCRTLVFVTRKVETDTVAMYLSSNGIRACSIHGDREQHQRENALKEFRSGAVKVLLATDVCARGIDVNNLEHVINYDLPTEWIIYVHRIGRTGRMHAGKATSFIDPMDPRDREMASDLLRIVREVQQEAPQFLIDMAEGLGGLAGTKSRPSETEENSGGGGFVKGGGGFANSGGGFASSKPRSRGGFVDSVAKSGFGNAGSARQAEQEAEAEWA</sequence>
<evidence type="ECO:0000259" key="7">
    <source>
        <dbReference type="PROSITE" id="PS51192"/>
    </source>
</evidence>
<dbReference type="InterPro" id="IPR000629">
    <property type="entry name" value="RNA-helicase_DEAD-box_CS"/>
</dbReference>
<feature type="compositionally biased region" description="Basic and acidic residues" evidence="6">
    <location>
        <begin position="500"/>
        <end position="532"/>
    </location>
</feature>
<evidence type="ECO:0000256" key="4">
    <source>
        <dbReference type="ARBA" id="ARBA00022806"/>
    </source>
</evidence>
<keyword evidence="5" id="KW-0067">ATP-binding</keyword>
<dbReference type="Pfam" id="PF00270">
    <property type="entry name" value="DEAD"/>
    <property type="match status" value="1"/>
</dbReference>
<feature type="compositionally biased region" description="Basic and acidic residues" evidence="6">
    <location>
        <begin position="30"/>
        <end position="54"/>
    </location>
</feature>
<evidence type="ECO:0000256" key="1">
    <source>
        <dbReference type="ARBA" id="ARBA00012552"/>
    </source>
</evidence>
<feature type="compositionally biased region" description="Basic and acidic residues" evidence="6">
    <location>
        <begin position="360"/>
        <end position="379"/>
    </location>
</feature>
<dbReference type="SUPFAM" id="SSF52540">
    <property type="entry name" value="P-loop containing nucleoside triphosphate hydrolases"/>
    <property type="match status" value="1"/>
</dbReference>
<dbReference type="Gene3D" id="3.40.50.300">
    <property type="entry name" value="P-loop containing nucleotide triphosphate hydrolases"/>
    <property type="match status" value="2"/>
</dbReference>
<dbReference type="CDD" id="cd18787">
    <property type="entry name" value="SF2_C_DEAD"/>
    <property type="match status" value="1"/>
</dbReference>
<proteinExistence type="predicted"/>
<dbReference type="InterPro" id="IPR027417">
    <property type="entry name" value="P-loop_NTPase"/>
</dbReference>
<feature type="region of interest" description="Disordered" evidence="6">
    <location>
        <begin position="1"/>
        <end position="532"/>
    </location>
</feature>
<evidence type="ECO:0000259" key="8">
    <source>
        <dbReference type="PROSITE" id="PS51194"/>
    </source>
</evidence>
<evidence type="ECO:0000313" key="11">
    <source>
        <dbReference type="WBParaSite" id="PgR110_g001_t02"/>
    </source>
</evidence>
<protein>
    <recommendedName>
        <fullName evidence="1">RNA helicase</fullName>
        <ecNumber evidence="1">3.6.4.13</ecNumber>
    </recommendedName>
</protein>
<feature type="compositionally biased region" description="Basic and acidic residues" evidence="6">
    <location>
        <begin position="193"/>
        <end position="237"/>
    </location>
</feature>
<dbReference type="Proteomes" id="UP000887569">
    <property type="component" value="Unplaced"/>
</dbReference>
<dbReference type="SMART" id="SM00490">
    <property type="entry name" value="HELICc"/>
    <property type="match status" value="1"/>
</dbReference>